<feature type="transmembrane region" description="Helical" evidence="9">
    <location>
        <begin position="60"/>
        <end position="81"/>
    </location>
</feature>
<name>A0YF16_9GAMM</name>
<feature type="domain" description="CN hydrolase" evidence="10">
    <location>
        <begin position="228"/>
        <end position="470"/>
    </location>
</feature>
<evidence type="ECO:0000313" key="11">
    <source>
        <dbReference type="EMBL" id="EAW30611.1"/>
    </source>
</evidence>
<dbReference type="NCBIfam" id="TIGR00546">
    <property type="entry name" value="lnt"/>
    <property type="match status" value="1"/>
</dbReference>
<keyword evidence="4 9" id="KW-0808">Transferase</keyword>
<evidence type="ECO:0000313" key="12">
    <source>
        <dbReference type="Proteomes" id="UP000004931"/>
    </source>
</evidence>
<keyword evidence="6 9" id="KW-1133">Transmembrane helix</keyword>
<dbReference type="EMBL" id="AAVT01000007">
    <property type="protein sequence ID" value="EAW30611.1"/>
    <property type="molecule type" value="Genomic_DNA"/>
</dbReference>
<dbReference type="InterPro" id="IPR003010">
    <property type="entry name" value="C-N_Hydrolase"/>
</dbReference>
<dbReference type="Gene3D" id="3.60.110.10">
    <property type="entry name" value="Carbon-nitrogen hydrolase"/>
    <property type="match status" value="1"/>
</dbReference>
<protein>
    <recommendedName>
        <fullName evidence="9">Apolipoprotein N-acyltransferase</fullName>
        <shortName evidence="9">ALP N-acyltransferase</shortName>
        <ecNumber evidence="9">2.3.1.269</ecNumber>
    </recommendedName>
</protein>
<feature type="transmembrane region" description="Helical" evidence="9">
    <location>
        <begin position="193"/>
        <end position="210"/>
    </location>
</feature>
<feature type="transmembrane region" description="Helical" evidence="9">
    <location>
        <begin position="477"/>
        <end position="499"/>
    </location>
</feature>
<dbReference type="AlphaFoldDB" id="A0YF16"/>
<keyword evidence="12" id="KW-1185">Reference proteome</keyword>
<evidence type="ECO:0000256" key="3">
    <source>
        <dbReference type="ARBA" id="ARBA00022475"/>
    </source>
</evidence>
<evidence type="ECO:0000259" key="10">
    <source>
        <dbReference type="PROSITE" id="PS50263"/>
    </source>
</evidence>
<proteinExistence type="inferred from homology"/>
<keyword evidence="5 9" id="KW-0812">Transmembrane</keyword>
<dbReference type="STRING" id="247633.GP2143_00692"/>
<dbReference type="SUPFAM" id="SSF56317">
    <property type="entry name" value="Carbon-nitrogen hydrolase"/>
    <property type="match status" value="1"/>
</dbReference>
<dbReference type="EC" id="2.3.1.269" evidence="9"/>
<dbReference type="InterPro" id="IPR036526">
    <property type="entry name" value="C-N_Hydrolase_sf"/>
</dbReference>
<evidence type="ECO:0000256" key="9">
    <source>
        <dbReference type="HAMAP-Rule" id="MF_01148"/>
    </source>
</evidence>
<dbReference type="GO" id="GO:0005886">
    <property type="term" value="C:plasma membrane"/>
    <property type="evidence" value="ECO:0007669"/>
    <property type="project" value="UniProtKB-SubCell"/>
</dbReference>
<keyword evidence="3 9" id="KW-1003">Cell membrane</keyword>
<keyword evidence="8 9" id="KW-0012">Acyltransferase</keyword>
<dbReference type="Pfam" id="PF00795">
    <property type="entry name" value="CN_hydrolase"/>
    <property type="match status" value="1"/>
</dbReference>
<evidence type="ECO:0000256" key="8">
    <source>
        <dbReference type="ARBA" id="ARBA00023315"/>
    </source>
</evidence>
<evidence type="ECO:0000256" key="4">
    <source>
        <dbReference type="ARBA" id="ARBA00022679"/>
    </source>
</evidence>
<feature type="transmembrane region" description="Helical" evidence="9">
    <location>
        <begin position="124"/>
        <end position="148"/>
    </location>
</feature>
<dbReference type="GO" id="GO:0016410">
    <property type="term" value="F:N-acyltransferase activity"/>
    <property type="evidence" value="ECO:0007669"/>
    <property type="project" value="UniProtKB-UniRule"/>
</dbReference>
<dbReference type="Pfam" id="PF20154">
    <property type="entry name" value="LNT_N"/>
    <property type="match status" value="1"/>
</dbReference>
<dbReference type="eggNOG" id="COG0815">
    <property type="taxonomic scope" value="Bacteria"/>
</dbReference>
<dbReference type="PROSITE" id="PS50263">
    <property type="entry name" value="CN_HYDROLASE"/>
    <property type="match status" value="1"/>
</dbReference>
<evidence type="ECO:0000256" key="6">
    <source>
        <dbReference type="ARBA" id="ARBA00022989"/>
    </source>
</evidence>
<dbReference type="CDD" id="cd07571">
    <property type="entry name" value="ALP_N-acyl_transferase"/>
    <property type="match status" value="1"/>
</dbReference>
<feature type="transmembrane region" description="Helical" evidence="9">
    <location>
        <begin position="87"/>
        <end position="112"/>
    </location>
</feature>
<comment type="catalytic activity">
    <reaction evidence="9">
        <text>N-terminal S-1,2-diacyl-sn-glyceryl-L-cysteinyl-[lipoprotein] + a glycerophospholipid = N-acyl-S-1,2-diacyl-sn-glyceryl-L-cysteinyl-[lipoprotein] + a 2-acyl-sn-glycero-3-phospholipid + H(+)</text>
        <dbReference type="Rhea" id="RHEA:48228"/>
        <dbReference type="Rhea" id="RHEA-COMP:14681"/>
        <dbReference type="Rhea" id="RHEA-COMP:14684"/>
        <dbReference type="ChEBI" id="CHEBI:15378"/>
        <dbReference type="ChEBI" id="CHEBI:136912"/>
        <dbReference type="ChEBI" id="CHEBI:140656"/>
        <dbReference type="ChEBI" id="CHEBI:140657"/>
        <dbReference type="ChEBI" id="CHEBI:140660"/>
        <dbReference type="EC" id="2.3.1.269"/>
    </reaction>
</comment>
<gene>
    <name evidence="9" type="primary">lnt</name>
    <name evidence="11" type="ORF">GP2143_00692</name>
</gene>
<comment type="subcellular location">
    <subcellularLocation>
        <location evidence="1 9">Cell membrane</location>
        <topology evidence="1 9">Multi-pass membrane protein</topology>
    </subcellularLocation>
</comment>
<organism evidence="11 12">
    <name type="scientific">marine gamma proteobacterium HTCC2143</name>
    <dbReference type="NCBI Taxonomy" id="247633"/>
    <lineage>
        <taxon>Bacteria</taxon>
        <taxon>Pseudomonadati</taxon>
        <taxon>Pseudomonadota</taxon>
        <taxon>Gammaproteobacteria</taxon>
        <taxon>Cellvibrionales</taxon>
        <taxon>Spongiibacteraceae</taxon>
        <taxon>BD1-7 clade</taxon>
    </lineage>
</organism>
<comment type="caution">
    <text evidence="11">The sequence shown here is derived from an EMBL/GenBank/DDBJ whole genome shotgun (WGS) entry which is preliminary data.</text>
</comment>
<reference evidence="11 12" key="1">
    <citation type="journal article" date="2010" name="J. Bacteriol.">
        <title>Genome sequence of the oligotrophic marine Gammaproteobacterium HTCC2143, isolated from the Oregon Coast.</title>
        <authorList>
            <person name="Oh H.M."/>
            <person name="Kang I."/>
            <person name="Ferriera S."/>
            <person name="Giovannoni S.J."/>
            <person name="Cho J.C."/>
        </authorList>
    </citation>
    <scope>NUCLEOTIDE SEQUENCE [LARGE SCALE GENOMIC DNA]</scope>
    <source>
        <strain evidence="11 12">HTCC2143</strain>
    </source>
</reference>
<feature type="transmembrane region" description="Helical" evidence="9">
    <location>
        <begin position="168"/>
        <end position="186"/>
    </location>
</feature>
<dbReference type="PANTHER" id="PTHR38686">
    <property type="entry name" value="APOLIPOPROTEIN N-ACYLTRANSFERASE"/>
    <property type="match status" value="1"/>
</dbReference>
<evidence type="ECO:0000256" key="7">
    <source>
        <dbReference type="ARBA" id="ARBA00023136"/>
    </source>
</evidence>
<keyword evidence="11" id="KW-0449">Lipoprotein</keyword>
<dbReference type="PANTHER" id="PTHR38686:SF1">
    <property type="entry name" value="APOLIPOPROTEIN N-ACYLTRANSFERASE"/>
    <property type="match status" value="1"/>
</dbReference>
<comment type="pathway">
    <text evidence="9">Protein modification; lipoprotein biosynthesis (N-acyl transfer).</text>
</comment>
<dbReference type="GO" id="GO:0042158">
    <property type="term" value="P:lipoprotein biosynthetic process"/>
    <property type="evidence" value="ECO:0007669"/>
    <property type="project" value="UniProtKB-UniRule"/>
</dbReference>
<keyword evidence="7 9" id="KW-0472">Membrane</keyword>
<sequence length="507" mass="55351">MNATKTLSTAWTGDILALIAGALVTLSLAPFDLWPFGIVSTAIIAWLMTDLAPGQAAKRGWFYGLGLFGSGTSWVYVSIHIHGSAPIPLAAFLTLLFTALLALLLSATFFIYSRWLRDKPTGRYLGFAAVLVLGEWFRSWFLTGFPWLLMGYSHLETPLMGWAPVGGIYTLSFITALTGAVIAAGLQQRQWQIAPITLVTLLWLSGAIISDHDWVSPTDKQPVKVALVQANIPQQVKWNASQYQPTLDLYQQLSAPLWATHDLVIWPEAAIPGFYYNARGFFDHISQLSTANGSSLITGIPTLQPATADTPYQYHSSIMGFGDGGGIYHKQRLVPFGEYVPLEGILRGLITFFDLPMSSFSPGPPNQRGITAGGLNLAPLICYEIVYPGLVAEWFPKADMIVTVSNDAWFGSSIGPLQHLQMAQMRALENGRYVLRSTSTGISAIIDQHGKIVVSGGQFTREVISGEARVFSGATPFAVYGSWPIVLLLLAICFCCVIIKPRRLYPS</sequence>
<dbReference type="Proteomes" id="UP000004931">
    <property type="component" value="Unassembled WGS sequence"/>
</dbReference>
<dbReference type="HAMAP" id="MF_01148">
    <property type="entry name" value="Lnt"/>
    <property type="match status" value="1"/>
</dbReference>
<accession>A0YF16</accession>
<dbReference type="UniPathway" id="UPA00666"/>
<comment type="function">
    <text evidence="9">Catalyzes the phospholipid dependent N-acylation of the N-terminal cysteine of apolipoprotein, the last step in lipoprotein maturation.</text>
</comment>
<dbReference type="InterPro" id="IPR004563">
    <property type="entry name" value="Apolipo_AcylTrfase"/>
</dbReference>
<evidence type="ECO:0000256" key="5">
    <source>
        <dbReference type="ARBA" id="ARBA00022692"/>
    </source>
</evidence>
<feature type="transmembrane region" description="Helical" evidence="9">
    <location>
        <begin position="15"/>
        <end position="48"/>
    </location>
</feature>
<dbReference type="InterPro" id="IPR045378">
    <property type="entry name" value="LNT_N"/>
</dbReference>
<comment type="similarity">
    <text evidence="2 9">Belongs to the CN hydrolase family. Apolipoprotein N-acyltransferase subfamily.</text>
</comment>
<evidence type="ECO:0000256" key="2">
    <source>
        <dbReference type="ARBA" id="ARBA00010065"/>
    </source>
</evidence>
<evidence type="ECO:0000256" key="1">
    <source>
        <dbReference type="ARBA" id="ARBA00004651"/>
    </source>
</evidence>